<feature type="compositionally biased region" description="Basic residues" evidence="1">
    <location>
        <begin position="81"/>
        <end position="92"/>
    </location>
</feature>
<feature type="non-terminal residue" evidence="2">
    <location>
        <position position="133"/>
    </location>
</feature>
<name>A0A8T0XI73_PANVG</name>
<dbReference type="AlphaFoldDB" id="A0A8T0XI73"/>
<dbReference type="Proteomes" id="UP000823388">
    <property type="component" value="Chromosome 1K"/>
</dbReference>
<accession>A0A8T0XI73</accession>
<keyword evidence="3" id="KW-1185">Reference proteome</keyword>
<evidence type="ECO:0000313" key="3">
    <source>
        <dbReference type="Proteomes" id="UP000823388"/>
    </source>
</evidence>
<dbReference type="EMBL" id="CM029037">
    <property type="protein sequence ID" value="KAG2658935.1"/>
    <property type="molecule type" value="Genomic_DNA"/>
</dbReference>
<proteinExistence type="predicted"/>
<protein>
    <submittedName>
        <fullName evidence="2">Uncharacterized protein</fullName>
    </submittedName>
</protein>
<evidence type="ECO:0000313" key="2">
    <source>
        <dbReference type="EMBL" id="KAG2658935.1"/>
    </source>
</evidence>
<reference evidence="2 3" key="1">
    <citation type="submission" date="2020-05" db="EMBL/GenBank/DDBJ databases">
        <title>WGS assembly of Panicum virgatum.</title>
        <authorList>
            <person name="Lovell J.T."/>
            <person name="Jenkins J."/>
            <person name="Shu S."/>
            <person name="Juenger T.E."/>
            <person name="Schmutz J."/>
        </authorList>
    </citation>
    <scope>NUCLEOTIDE SEQUENCE [LARGE SCALE GENOMIC DNA]</scope>
    <source>
        <strain evidence="3">cv. AP13</strain>
    </source>
</reference>
<feature type="region of interest" description="Disordered" evidence="1">
    <location>
        <begin position="81"/>
        <end position="133"/>
    </location>
</feature>
<sequence>MMLMRRRSSLRGLTLHLSRPAFFFDFSGRRSWSWMAFVLRSDGVVLPRGAGRRHGAPREEPQEMVRRALAQGLTLERLHASRRLAAARRHRQQQQQEEEEHRRLREWPPPPRPAAPGSCSCCLETAGGHGQRP</sequence>
<gene>
    <name evidence="2" type="ORF">PVAP13_1KG323810</name>
</gene>
<evidence type="ECO:0000256" key="1">
    <source>
        <dbReference type="SAM" id="MobiDB-lite"/>
    </source>
</evidence>
<organism evidence="2 3">
    <name type="scientific">Panicum virgatum</name>
    <name type="common">Blackwell switchgrass</name>
    <dbReference type="NCBI Taxonomy" id="38727"/>
    <lineage>
        <taxon>Eukaryota</taxon>
        <taxon>Viridiplantae</taxon>
        <taxon>Streptophyta</taxon>
        <taxon>Embryophyta</taxon>
        <taxon>Tracheophyta</taxon>
        <taxon>Spermatophyta</taxon>
        <taxon>Magnoliopsida</taxon>
        <taxon>Liliopsida</taxon>
        <taxon>Poales</taxon>
        <taxon>Poaceae</taxon>
        <taxon>PACMAD clade</taxon>
        <taxon>Panicoideae</taxon>
        <taxon>Panicodae</taxon>
        <taxon>Paniceae</taxon>
        <taxon>Panicinae</taxon>
        <taxon>Panicum</taxon>
        <taxon>Panicum sect. Hiantes</taxon>
    </lineage>
</organism>
<comment type="caution">
    <text evidence="2">The sequence shown here is derived from an EMBL/GenBank/DDBJ whole genome shotgun (WGS) entry which is preliminary data.</text>
</comment>